<dbReference type="SUPFAM" id="SSF54782">
    <property type="entry name" value="Porphobilinogen deaminase (hydroxymethylbilane synthase), C-terminal domain"/>
    <property type="match status" value="1"/>
</dbReference>
<evidence type="ECO:0000256" key="5">
    <source>
        <dbReference type="ARBA" id="ARBA00011245"/>
    </source>
</evidence>
<comment type="catalytic activity">
    <reaction evidence="8">
        <text>4 porphobilinogen + H2O = hydroxymethylbilane + 4 NH4(+)</text>
        <dbReference type="Rhea" id="RHEA:13185"/>
        <dbReference type="ChEBI" id="CHEBI:15377"/>
        <dbReference type="ChEBI" id="CHEBI:28938"/>
        <dbReference type="ChEBI" id="CHEBI:57845"/>
        <dbReference type="ChEBI" id="CHEBI:58126"/>
        <dbReference type="EC" id="2.5.1.61"/>
    </reaction>
</comment>
<comment type="function">
    <text evidence="2">Tetrapolymerization of the monopyrrole PBG into the hydroxymethylbilane pre-uroporphyrinogen in several discrete steps.</text>
</comment>
<dbReference type="GO" id="GO:0004418">
    <property type="term" value="F:hydroxymethylbilane synthase activity"/>
    <property type="evidence" value="ECO:0007669"/>
    <property type="project" value="UniProtKB-UniRule"/>
</dbReference>
<dbReference type="PROSITE" id="PS00533">
    <property type="entry name" value="PORPHOBILINOGEN_DEAM"/>
    <property type="match status" value="1"/>
</dbReference>
<dbReference type="Gene3D" id="3.40.190.10">
    <property type="entry name" value="Periplasmic binding protein-like II"/>
    <property type="match status" value="2"/>
</dbReference>
<dbReference type="RefSeq" id="WP_066510219.1">
    <property type="nucleotide sequence ID" value="NZ_LNCU01000088.1"/>
</dbReference>
<dbReference type="PIRSF" id="PIRSF001438">
    <property type="entry name" value="4pyrrol_synth_OHMeBilane_synth"/>
    <property type="match status" value="1"/>
</dbReference>
<comment type="pathway">
    <text evidence="3">Porphyrin-containing compound metabolism; protoporphyrin-IX biosynthesis; coproporphyrinogen-III from 5-aminolevulinate: step 2/4.</text>
</comment>
<dbReference type="SUPFAM" id="SSF53850">
    <property type="entry name" value="Periplasmic binding protein-like II"/>
    <property type="match status" value="1"/>
</dbReference>
<evidence type="ECO:0000256" key="1">
    <source>
        <dbReference type="ARBA" id="ARBA00001916"/>
    </source>
</evidence>
<keyword evidence="6" id="KW-0808">Transferase</keyword>
<evidence type="ECO:0000256" key="6">
    <source>
        <dbReference type="ARBA" id="ARBA00022679"/>
    </source>
</evidence>
<reference evidence="12 13" key="1">
    <citation type="submission" date="2015-11" db="EMBL/GenBank/DDBJ databases">
        <title>Draft Genome Sequence of the Strain BR 10303 (Bradyrhizobium sp.) isolated from nodules of Centrolobium paraense.</title>
        <authorList>
            <person name="Zelli J.E."/>
            <person name="Simoes-Araujo J.L."/>
            <person name="Barauna A.C."/>
            <person name="Silva K."/>
        </authorList>
    </citation>
    <scope>NUCLEOTIDE SEQUENCE [LARGE SCALE GENOMIC DNA]</scope>
    <source>
        <strain evidence="12 13">BR 10303</strain>
    </source>
</reference>
<dbReference type="PANTHER" id="PTHR11557:SF0">
    <property type="entry name" value="PORPHOBILINOGEN DEAMINASE"/>
    <property type="match status" value="1"/>
</dbReference>
<comment type="similarity">
    <text evidence="4">Belongs to the HMBS family.</text>
</comment>
<comment type="caution">
    <text evidence="12">The sequence shown here is derived from an EMBL/GenBank/DDBJ whole genome shotgun (WGS) entry which is preliminary data.</text>
</comment>
<dbReference type="EC" id="2.5.1.61" evidence="9"/>
<name>A0A120FL58_9BRAD</name>
<evidence type="ECO:0000256" key="9">
    <source>
        <dbReference type="NCBIfam" id="TIGR00212"/>
    </source>
</evidence>
<evidence type="ECO:0000313" key="13">
    <source>
        <dbReference type="Proteomes" id="UP000057737"/>
    </source>
</evidence>
<evidence type="ECO:0000259" key="11">
    <source>
        <dbReference type="Pfam" id="PF03900"/>
    </source>
</evidence>
<comment type="subunit">
    <text evidence="5">Monomer.</text>
</comment>
<evidence type="ECO:0000313" key="12">
    <source>
        <dbReference type="EMBL" id="KWV51709.1"/>
    </source>
</evidence>
<dbReference type="AlphaFoldDB" id="A0A120FL58"/>
<keyword evidence="7" id="KW-0627">Porphyrin biosynthesis</keyword>
<dbReference type="PANTHER" id="PTHR11557">
    <property type="entry name" value="PORPHOBILINOGEN DEAMINASE"/>
    <property type="match status" value="1"/>
</dbReference>
<feature type="domain" description="Porphobilinogen deaminase N-terminal" evidence="10">
    <location>
        <begin position="14"/>
        <end position="238"/>
    </location>
</feature>
<dbReference type="InterPro" id="IPR000860">
    <property type="entry name" value="HemC"/>
</dbReference>
<dbReference type="InterPro" id="IPR036803">
    <property type="entry name" value="Porphobilinogen_deaminase_C_sf"/>
</dbReference>
<evidence type="ECO:0000256" key="2">
    <source>
        <dbReference type="ARBA" id="ARBA00002869"/>
    </source>
</evidence>
<feature type="domain" description="Porphobilinogen deaminase C-terminal" evidence="11">
    <location>
        <begin position="253"/>
        <end position="320"/>
    </location>
</feature>
<keyword evidence="13" id="KW-1185">Reference proteome</keyword>
<dbReference type="InterPro" id="IPR022419">
    <property type="entry name" value="Porphobilin_deaminase_cofac_BS"/>
</dbReference>
<evidence type="ECO:0000256" key="4">
    <source>
        <dbReference type="ARBA" id="ARBA00005638"/>
    </source>
</evidence>
<dbReference type="InterPro" id="IPR022417">
    <property type="entry name" value="Porphobilin_deaminase_N"/>
</dbReference>
<dbReference type="InterPro" id="IPR022418">
    <property type="entry name" value="Porphobilinogen_deaminase_C"/>
</dbReference>
<accession>A0A120FL58</accession>
<dbReference type="Pfam" id="PF03900">
    <property type="entry name" value="Porphobil_deamC"/>
    <property type="match status" value="1"/>
</dbReference>
<comment type="cofactor">
    <cofactor evidence="1">
        <name>dipyrromethane</name>
        <dbReference type="ChEBI" id="CHEBI:60342"/>
    </cofactor>
</comment>
<dbReference type="Pfam" id="PF01379">
    <property type="entry name" value="Porphobil_deam"/>
    <property type="match status" value="1"/>
</dbReference>
<evidence type="ECO:0000256" key="7">
    <source>
        <dbReference type="ARBA" id="ARBA00023244"/>
    </source>
</evidence>
<organism evidence="12 13">
    <name type="scientific">Bradyrhizobium macuxiense</name>
    <dbReference type="NCBI Taxonomy" id="1755647"/>
    <lineage>
        <taxon>Bacteria</taxon>
        <taxon>Pseudomonadati</taxon>
        <taxon>Pseudomonadota</taxon>
        <taxon>Alphaproteobacteria</taxon>
        <taxon>Hyphomicrobiales</taxon>
        <taxon>Nitrobacteraceae</taxon>
        <taxon>Bradyrhizobium</taxon>
    </lineage>
</organism>
<sequence length="336" mass="36035">MIIRSGDPVSGQALRIGTRKSAMALAQTGDVARLLRASAPDLAVDIVKFETRGDQDQTSKLLRHGGKGGAFVAEIREAMRAGALEAAMHSLKDVPGNEETPGLVLAAMLPRDAANDSLVLRAGLSLETFRAARGKGFMIGTNAVRRAAYLHRLFPEATVIHFRGAADTRIAKLDRGDKQRLPDGGMVGPADALVMARSGLERIGMTARIAHDFSVDEMLPAVGQGIVAVECVETDWATRARLAKIDNVQSRLSAEAEREVLWVLNGHCNSPIAGHAVLAGNEMTLRASVLDETGRFIEVTRHGPANRPRELGRAVGMELLEKGAAEIIARTRPDEH</sequence>
<evidence type="ECO:0000259" key="10">
    <source>
        <dbReference type="Pfam" id="PF01379"/>
    </source>
</evidence>
<dbReference type="GO" id="GO:0005737">
    <property type="term" value="C:cytoplasm"/>
    <property type="evidence" value="ECO:0007669"/>
    <property type="project" value="UniProtKB-UniRule"/>
</dbReference>
<dbReference type="Gene3D" id="3.30.160.40">
    <property type="entry name" value="Porphobilinogen deaminase, C-terminal domain"/>
    <property type="match status" value="1"/>
</dbReference>
<dbReference type="OrthoDB" id="9810298at2"/>
<dbReference type="NCBIfam" id="TIGR00212">
    <property type="entry name" value="hemC"/>
    <property type="match status" value="1"/>
</dbReference>
<protein>
    <recommendedName>
        <fullName evidence="9">Hydroxymethylbilane synthase</fullName>
        <ecNumber evidence="9">2.5.1.61</ecNumber>
    </recommendedName>
</protein>
<dbReference type="UniPathway" id="UPA00251">
    <property type="reaction ID" value="UER00319"/>
</dbReference>
<dbReference type="Proteomes" id="UP000057737">
    <property type="component" value="Unassembled WGS sequence"/>
</dbReference>
<dbReference type="PRINTS" id="PR00151">
    <property type="entry name" value="PORPHBDMNASE"/>
</dbReference>
<evidence type="ECO:0000256" key="3">
    <source>
        <dbReference type="ARBA" id="ARBA00004735"/>
    </source>
</evidence>
<evidence type="ECO:0000256" key="8">
    <source>
        <dbReference type="ARBA" id="ARBA00048169"/>
    </source>
</evidence>
<dbReference type="GO" id="GO:0006782">
    <property type="term" value="P:protoporphyrinogen IX biosynthetic process"/>
    <property type="evidence" value="ECO:0007669"/>
    <property type="project" value="UniProtKB-UniPathway"/>
</dbReference>
<dbReference type="EMBL" id="LNCU01000088">
    <property type="protein sequence ID" value="KWV51709.1"/>
    <property type="molecule type" value="Genomic_DNA"/>
</dbReference>
<gene>
    <name evidence="12" type="ORF">AS156_11450</name>
</gene>
<proteinExistence type="inferred from homology"/>